<name>A0ABQ1M039_9BACT</name>
<reference evidence="2" key="1">
    <citation type="journal article" date="2019" name="Int. J. Syst. Evol. Microbiol.">
        <title>The Global Catalogue of Microorganisms (GCM) 10K type strain sequencing project: providing services to taxonomists for standard genome sequencing and annotation.</title>
        <authorList>
            <consortium name="The Broad Institute Genomics Platform"/>
            <consortium name="The Broad Institute Genome Sequencing Center for Infectious Disease"/>
            <person name="Wu L."/>
            <person name="Ma J."/>
        </authorList>
    </citation>
    <scope>NUCLEOTIDE SEQUENCE [LARGE SCALE GENOMIC DNA]</scope>
    <source>
        <strain evidence="2">CGMCC 1.10832</strain>
    </source>
</reference>
<gene>
    <name evidence="1" type="ORF">GCM10011506_17870</name>
</gene>
<dbReference type="Proteomes" id="UP000636010">
    <property type="component" value="Unassembled WGS sequence"/>
</dbReference>
<proteinExistence type="predicted"/>
<evidence type="ECO:0008006" key="3">
    <source>
        <dbReference type="Google" id="ProtNLM"/>
    </source>
</evidence>
<protein>
    <recommendedName>
        <fullName evidence="3">Lipoprotein</fullName>
    </recommendedName>
</protein>
<evidence type="ECO:0000313" key="1">
    <source>
        <dbReference type="EMBL" id="GGC32817.1"/>
    </source>
</evidence>
<sequence length="134" mass="15465">MVSCTSSSENISAAEKTFEEAIKIHDEVMPKMDKIESLKLKLKEFEKSHPEDSTQIDSQIKKLDNVSEAMMMWMHELKIYPQQSDEASHDGHHMHNSQADTTYQVHIQQKAEIIIVQQLIYGAIQEAEEFMKSK</sequence>
<comment type="caution">
    <text evidence="1">The sequence shown here is derived from an EMBL/GenBank/DDBJ whole genome shotgun (WGS) entry which is preliminary data.</text>
</comment>
<accession>A0ABQ1M039</accession>
<keyword evidence="2" id="KW-1185">Reference proteome</keyword>
<organism evidence="1 2">
    <name type="scientific">Marivirga lumbricoides</name>
    <dbReference type="NCBI Taxonomy" id="1046115"/>
    <lineage>
        <taxon>Bacteria</taxon>
        <taxon>Pseudomonadati</taxon>
        <taxon>Bacteroidota</taxon>
        <taxon>Cytophagia</taxon>
        <taxon>Cytophagales</taxon>
        <taxon>Marivirgaceae</taxon>
        <taxon>Marivirga</taxon>
    </lineage>
</organism>
<evidence type="ECO:0000313" key="2">
    <source>
        <dbReference type="Proteomes" id="UP000636010"/>
    </source>
</evidence>
<dbReference type="EMBL" id="BMEC01000005">
    <property type="protein sequence ID" value="GGC32817.1"/>
    <property type="molecule type" value="Genomic_DNA"/>
</dbReference>